<dbReference type="PANTHER" id="PTHR34315:SF1">
    <property type="entry name" value="INTRADIOL RING-CLEAVAGE DIOXYGENASES DOMAIN-CONTAINING PROTEIN-RELATED"/>
    <property type="match status" value="1"/>
</dbReference>
<dbReference type="OrthoDB" id="121380at2759"/>
<dbReference type="GO" id="GO:0016702">
    <property type="term" value="F:oxidoreductase activity, acting on single donors with incorporation of molecular oxygen, incorporation of two atoms of oxygen"/>
    <property type="evidence" value="ECO:0007669"/>
    <property type="project" value="InterPro"/>
</dbReference>
<keyword evidence="3" id="KW-1185">Reference proteome</keyword>
<organism evidence="2 3">
    <name type="scientific">Phytophthora palmivora</name>
    <dbReference type="NCBI Taxonomy" id="4796"/>
    <lineage>
        <taxon>Eukaryota</taxon>
        <taxon>Sar</taxon>
        <taxon>Stramenopiles</taxon>
        <taxon>Oomycota</taxon>
        <taxon>Peronosporomycetes</taxon>
        <taxon>Peronosporales</taxon>
        <taxon>Peronosporaceae</taxon>
        <taxon>Phytophthora</taxon>
    </lineage>
</organism>
<protein>
    <submittedName>
        <fullName evidence="2">Extracellular dioxygenase</fullName>
    </submittedName>
</protein>
<comment type="caution">
    <text evidence="2">The sequence shown here is derived from an EMBL/GenBank/DDBJ whole genome shotgun (WGS) entry which is preliminary data.</text>
</comment>
<accession>A0A2P4XHV3</accession>
<keyword evidence="2" id="KW-0223">Dioxygenase</keyword>
<dbReference type="EMBL" id="NCKW01010576">
    <property type="protein sequence ID" value="POM65114.1"/>
    <property type="molecule type" value="Genomic_DNA"/>
</dbReference>
<feature type="signal peptide" evidence="1">
    <location>
        <begin position="1"/>
        <end position="24"/>
    </location>
</feature>
<evidence type="ECO:0000256" key="1">
    <source>
        <dbReference type="SAM" id="SignalP"/>
    </source>
</evidence>
<gene>
    <name evidence="2" type="ORF">PHPALM_19228</name>
</gene>
<dbReference type="PANTHER" id="PTHR34315">
    <property type="match status" value="1"/>
</dbReference>
<dbReference type="Gene3D" id="2.60.130.10">
    <property type="entry name" value="Aromatic compound dioxygenase"/>
    <property type="match status" value="2"/>
</dbReference>
<feature type="chain" id="PRO_5015151002" evidence="1">
    <location>
        <begin position="25"/>
        <end position="314"/>
    </location>
</feature>
<dbReference type="PROSITE" id="PS51257">
    <property type="entry name" value="PROKAR_LIPOPROTEIN"/>
    <property type="match status" value="1"/>
</dbReference>
<evidence type="ECO:0000313" key="2">
    <source>
        <dbReference type="EMBL" id="POM65114.1"/>
    </source>
</evidence>
<dbReference type="InterPro" id="IPR015889">
    <property type="entry name" value="Intradiol_dOase_core"/>
</dbReference>
<dbReference type="Proteomes" id="UP000237271">
    <property type="component" value="Unassembled WGS sequence"/>
</dbReference>
<reference evidence="2 3" key="1">
    <citation type="journal article" date="2017" name="Genome Biol. Evol.">
        <title>Phytophthora megakarya and P. palmivora, closely related causal agents of cacao black pod rot, underwent increases in genome sizes and gene numbers by different mechanisms.</title>
        <authorList>
            <person name="Ali S.S."/>
            <person name="Shao J."/>
            <person name="Lary D.J."/>
            <person name="Kronmiller B."/>
            <person name="Shen D."/>
            <person name="Strem M.D."/>
            <person name="Amoako-Attah I."/>
            <person name="Akrofi A.Y."/>
            <person name="Begoude B.A."/>
            <person name="Ten Hoopen G.M."/>
            <person name="Coulibaly K."/>
            <person name="Kebe B.I."/>
            <person name="Melnick R.L."/>
            <person name="Guiltinan M.J."/>
            <person name="Tyler B.M."/>
            <person name="Meinhardt L.W."/>
            <person name="Bailey B.A."/>
        </authorList>
    </citation>
    <scope>NUCLEOTIDE SEQUENCE [LARGE SCALE GENOMIC DNA]</scope>
    <source>
        <strain evidence="3">sbr112.9</strain>
    </source>
</reference>
<keyword evidence="2" id="KW-0560">Oxidoreductase</keyword>
<dbReference type="SUPFAM" id="SSF49482">
    <property type="entry name" value="Aromatic compound dioxygenase"/>
    <property type="match status" value="1"/>
</dbReference>
<proteinExistence type="predicted"/>
<sequence>MVKTSTFLIATAIAACTISNFATAHDEPARRILSTDQRKLFAENAQAALTQCTKSESSRKLQERAVTRRAEAVEKLRHQLRQRRLDAATVVAKDHESSLTVTTKTQSTDLFASETIVIVEPEVTQGPYYVKGEYIRDDMRETQKGVDMYVDVQVIDSGIVASGNGDSTDTSNSKATFLRGVTPTDSDGVAQMTSVFPGHYTSRTTHVHFIGNYGGKVLANNTYSGGSVVHVGQFFFDDSLITKVEAVTPYSTNKQALTSNSNDKVLKEAAATGYDPIMNYALLGDTIDDGVFVWISLALKQFKQWELHECDHDY</sequence>
<keyword evidence="1" id="KW-0732">Signal</keyword>
<dbReference type="AlphaFoldDB" id="A0A2P4XHV3"/>
<name>A0A2P4XHV3_9STRA</name>
<dbReference type="GO" id="GO:0005506">
    <property type="term" value="F:iron ion binding"/>
    <property type="evidence" value="ECO:0007669"/>
    <property type="project" value="InterPro"/>
</dbReference>
<dbReference type="CDD" id="cd03457">
    <property type="entry name" value="intradiol_dioxygenase_like"/>
    <property type="match status" value="1"/>
</dbReference>
<evidence type="ECO:0000313" key="3">
    <source>
        <dbReference type="Proteomes" id="UP000237271"/>
    </source>
</evidence>